<dbReference type="STRING" id="98765.A0A2R6S465"/>
<feature type="domain" description="CHAT" evidence="1">
    <location>
        <begin position="1128"/>
        <end position="1408"/>
    </location>
</feature>
<keyword evidence="3" id="KW-1185">Reference proteome</keyword>
<evidence type="ECO:0000313" key="3">
    <source>
        <dbReference type="Proteomes" id="UP000186601"/>
    </source>
</evidence>
<sequence>MLKGVRGGPPSRSLRSSVAIPQHFSLAIIKRPSYPPSYDPRHVRELSTRYPASPSRYIPENFTSVDGEVFPFLFIVLASMTPQTPPKLTSTFDYLAQTRGHQSLISTRFILQTKQPFDEADLDDKILLYRVGLSDTDQAKTCTLGNVFVDLALALHIRFLQAGIMEDLDEAVSLAREVLLAHPTDHPGHLAFTINLGIILSTRSHQTGRSPDIMEAVSLLWQAVNSMGDDSDDDPLLLHELAFALRNRLKWRAAMWDVQGVPAGGEDISDAVSLHRRALNHTTTPAHRLLFLNYLALALRTQDLTHEHNNNAQQSSLALIDEAVALLRESVTISCAAPFTLRELATSLDARFSQTHALGDLNEAISLHRLSLDHLDEKHPRLSAILTSLVAALHRRYAETQDRQDFIDAVSLHHRVRLLHPKRHAGSSYAFAVLGPVLCPKIRQNTPIPHLPDTQSRGPIVSALPELRVLAEAASASESDDEEDSGRAELDHKISVLRKRISLNKTGDRAATLTELAIAVQARFTMQQKRDFLDWDDSGITEAVSLYEKALKLRAPPHPERASSLQNLALAKYVLYMQTNDMPDTSSLLDQVISLLRSALELRPSSHPERSSTLNHLAVALHTRYEHAGRLVDLDESILLHREALVCCSEFTTNDRATSLIGLAVALQARSEQLRHASSMDEAIKFLEEALALREVGCSHYRGYSSLKLALALQSRYQQTGRLSDLRRATEVYHVGLSKLQHDQASNPHLTGLMLSGLATALRTLFGTTHAITELEMAIELHSKALELLPENHHDTILCLNRLADAQYMMAETTGRADDLNEAISLCTDALRQFGRDNSDSAIRCPTLGSRLSSSFPSGGRAWGRLERSFWSGKGVSRNSGVISDARDDGHGLALRGYSATVDLLPLLAGVATDLETRQRVLNSDTDGLAREAAACAIRHGQLDKAVEFLEAGRAVFWLQSLQLRTPVDKLESVRPDLAERLREITRLLENSTSGSASGSSGSYDEQTIRYRQLSAQWRKTVAEVQDIDGLEGFMENKSFDELRAAGQSGRVVILNASNFRSECDALVVTNESGPLHVRLPHFSYQKADVLARRMKVVLLGATRDSRFSAPYYGFKDADTAFSDILAILWKWVVQPIFDALNLKPSNEPPRLWWMPTGPFAFLPIHAAGIYDGPNCQWVADYVVSSYTPTLSALLIPPPSTHPFKMLAVIQPHSPGQRPLPSTREELSRIEKHVPSEHLIKYGIPEAPAYAEDILSALPVVSIAHFACHGVQHQDRPLESALLLERPLRISELMALDMPNATLAFLSACQTAASNEQLPDEPMHLAATMLFAGFRGVVATLWSIYDVDGPTVADHFYQYISSNGGGSTGDSKIFDTALSAEALHSSVKKLRTETTVSFTRWVPFVHIGV</sequence>
<dbReference type="EMBL" id="MLYV02000084">
    <property type="protein sequence ID" value="PSS37066.1"/>
    <property type="molecule type" value="Genomic_DNA"/>
</dbReference>
<gene>
    <name evidence="2" type="ORF">PHLCEN_2v1105</name>
</gene>
<dbReference type="SUPFAM" id="SSF48452">
    <property type="entry name" value="TPR-like"/>
    <property type="match status" value="1"/>
</dbReference>
<dbReference type="PANTHER" id="PTHR19959:SF119">
    <property type="entry name" value="FUNGAL LIPASE-LIKE DOMAIN-CONTAINING PROTEIN"/>
    <property type="match status" value="1"/>
</dbReference>
<name>A0A2R6S465_9APHY</name>
<dbReference type="InterPro" id="IPR011990">
    <property type="entry name" value="TPR-like_helical_dom_sf"/>
</dbReference>
<dbReference type="Proteomes" id="UP000186601">
    <property type="component" value="Unassembled WGS sequence"/>
</dbReference>
<proteinExistence type="predicted"/>
<dbReference type="OrthoDB" id="3261813at2759"/>
<evidence type="ECO:0000313" key="2">
    <source>
        <dbReference type="EMBL" id="PSS37066.1"/>
    </source>
</evidence>
<protein>
    <recommendedName>
        <fullName evidence="1">CHAT domain-containing protein</fullName>
    </recommendedName>
</protein>
<dbReference type="Gene3D" id="1.25.40.10">
    <property type="entry name" value="Tetratricopeptide repeat domain"/>
    <property type="match status" value="3"/>
</dbReference>
<dbReference type="InterPro" id="IPR024983">
    <property type="entry name" value="CHAT_dom"/>
</dbReference>
<dbReference type="PANTHER" id="PTHR19959">
    <property type="entry name" value="KINESIN LIGHT CHAIN"/>
    <property type="match status" value="1"/>
</dbReference>
<dbReference type="Pfam" id="PF12770">
    <property type="entry name" value="CHAT"/>
    <property type="match status" value="1"/>
</dbReference>
<comment type="caution">
    <text evidence="2">The sequence shown here is derived from an EMBL/GenBank/DDBJ whole genome shotgun (WGS) entry which is preliminary data.</text>
</comment>
<evidence type="ECO:0000259" key="1">
    <source>
        <dbReference type="Pfam" id="PF12770"/>
    </source>
</evidence>
<reference evidence="2 3" key="1">
    <citation type="submission" date="2018-02" db="EMBL/GenBank/DDBJ databases">
        <title>Genome sequence of the basidiomycete white-rot fungus Phlebia centrifuga.</title>
        <authorList>
            <person name="Granchi Z."/>
            <person name="Peng M."/>
            <person name="de Vries R.P."/>
            <person name="Hilden K."/>
            <person name="Makela M.R."/>
            <person name="Grigoriev I."/>
            <person name="Riley R."/>
        </authorList>
    </citation>
    <scope>NUCLEOTIDE SEQUENCE [LARGE SCALE GENOMIC DNA]</scope>
    <source>
        <strain evidence="2 3">FBCC195</strain>
    </source>
</reference>
<accession>A0A2R6S465</accession>
<organism evidence="2 3">
    <name type="scientific">Hermanssonia centrifuga</name>
    <dbReference type="NCBI Taxonomy" id="98765"/>
    <lineage>
        <taxon>Eukaryota</taxon>
        <taxon>Fungi</taxon>
        <taxon>Dikarya</taxon>
        <taxon>Basidiomycota</taxon>
        <taxon>Agaricomycotina</taxon>
        <taxon>Agaricomycetes</taxon>
        <taxon>Polyporales</taxon>
        <taxon>Meruliaceae</taxon>
        <taxon>Hermanssonia</taxon>
    </lineage>
</organism>